<dbReference type="AlphaFoldDB" id="G8Y4M8"/>
<keyword evidence="2" id="KW-0812">Transmembrane</keyword>
<accession>G8Y4M8</accession>
<evidence type="ECO:0000313" key="4">
    <source>
        <dbReference type="Proteomes" id="UP000005222"/>
    </source>
</evidence>
<keyword evidence="4" id="KW-1185">Reference proteome</keyword>
<organism evidence="3 4">
    <name type="scientific">Pichia sorbitophila (strain ATCC MYA-4447 / BCRC 22081 / CBS 7064 / NBRC 10061 / NRRL Y-12695)</name>
    <name type="common">Hybrid yeast</name>
    <dbReference type="NCBI Taxonomy" id="559304"/>
    <lineage>
        <taxon>Eukaryota</taxon>
        <taxon>Fungi</taxon>
        <taxon>Dikarya</taxon>
        <taxon>Ascomycota</taxon>
        <taxon>Saccharomycotina</taxon>
        <taxon>Pichiomycetes</taxon>
        <taxon>Debaryomycetaceae</taxon>
        <taxon>Millerozyma</taxon>
    </lineage>
</organism>
<keyword evidence="2" id="KW-1133">Transmembrane helix</keyword>
<reference evidence="3 4" key="1">
    <citation type="journal article" date="2012" name="G3 (Bethesda)">
        <title>Pichia sorbitophila, an interspecies yeast hybrid reveals early steps of genome resolution following polyploidization.</title>
        <authorList>
            <person name="Leh Louis V."/>
            <person name="Despons L."/>
            <person name="Friedrich A."/>
            <person name="Martin T."/>
            <person name="Durrens P."/>
            <person name="Casaregola S."/>
            <person name="Neuveglise C."/>
            <person name="Fairhead C."/>
            <person name="Marck C."/>
            <person name="Cruz J.A."/>
            <person name="Straub M.L."/>
            <person name="Kugler V."/>
            <person name="Sacerdot C."/>
            <person name="Uzunov Z."/>
            <person name="Thierry A."/>
            <person name="Weiss S."/>
            <person name="Bleykasten C."/>
            <person name="De Montigny J."/>
            <person name="Jacques N."/>
            <person name="Jung P."/>
            <person name="Lemaire M."/>
            <person name="Mallet S."/>
            <person name="Morel G."/>
            <person name="Richard G.F."/>
            <person name="Sarkar A."/>
            <person name="Savel G."/>
            <person name="Schacherer J."/>
            <person name="Seret M.L."/>
            <person name="Talla E."/>
            <person name="Samson G."/>
            <person name="Jubin C."/>
            <person name="Poulain J."/>
            <person name="Vacherie B."/>
            <person name="Barbe V."/>
            <person name="Pelletier E."/>
            <person name="Sherman D.J."/>
            <person name="Westhof E."/>
            <person name="Weissenbach J."/>
            <person name="Baret P.V."/>
            <person name="Wincker P."/>
            <person name="Gaillardin C."/>
            <person name="Dujon B."/>
            <person name="Souciet J.L."/>
        </authorList>
    </citation>
    <scope>NUCLEOTIDE SEQUENCE [LARGE SCALE GENOMIC DNA]</scope>
    <source>
        <strain evidence="4">ATCC MYA-4447 / BCRC 22081 / CBS 7064 / NBRC 10061 / NRRL Y-12695</strain>
    </source>
</reference>
<dbReference type="EMBL" id="FO082047">
    <property type="protein sequence ID" value="CCE85646.1"/>
    <property type="molecule type" value="Genomic_DNA"/>
</dbReference>
<dbReference type="eggNOG" id="ENOG502RQEV">
    <property type="taxonomic scope" value="Eukaryota"/>
</dbReference>
<evidence type="ECO:0000256" key="1">
    <source>
        <dbReference type="SAM" id="MobiDB-lite"/>
    </source>
</evidence>
<dbReference type="Proteomes" id="UP000005222">
    <property type="component" value="Chromosome M"/>
</dbReference>
<protein>
    <submittedName>
        <fullName evidence="3">Piso0_005264 protein</fullName>
    </submittedName>
</protein>
<sequence length="220" mass="25581">MGPLQRPSWKTSLLYYQFALTSCYRKIILLMNLSSFIWDYRKDCYKKNSKNLEKYNAGIANDLNLIQVGKFKGSYDTRRFRCIRKQCHTSICQTNCEHCKYLPYTSSPLRYKNFNAYTETDEWENTSDRRSKLQSQLDNLASHMMSVLSDLVEDISDYGDTGKSSDENSYHGSESKTHSNVLGSMLVKRSTPIRESSNYKPIALQTHDDTKRANRSKITR</sequence>
<dbReference type="OrthoDB" id="10308622at2759"/>
<evidence type="ECO:0000256" key="2">
    <source>
        <dbReference type="SAM" id="Phobius"/>
    </source>
</evidence>
<feature type="compositionally biased region" description="Basic and acidic residues" evidence="1">
    <location>
        <begin position="163"/>
        <end position="177"/>
    </location>
</feature>
<evidence type="ECO:0000313" key="3">
    <source>
        <dbReference type="EMBL" id="CCE85646.1"/>
    </source>
</evidence>
<feature type="transmembrane region" description="Helical" evidence="2">
    <location>
        <begin position="14"/>
        <end position="38"/>
    </location>
</feature>
<gene>
    <name evidence="3" type="primary">Piso0_005264</name>
    <name evidence="3" type="ORF">GNLVRS01_PISO0M11012g</name>
</gene>
<dbReference type="InParanoid" id="G8Y4M8"/>
<proteinExistence type="predicted"/>
<keyword evidence="2" id="KW-0472">Membrane</keyword>
<name>G8Y4M8_PICSO</name>
<dbReference type="HOGENOM" id="CLU_1256457_0_0_1"/>
<dbReference type="PROSITE" id="PS51257">
    <property type="entry name" value="PROKAR_LIPOPROTEIN"/>
    <property type="match status" value="1"/>
</dbReference>
<feature type="region of interest" description="Disordered" evidence="1">
    <location>
        <begin position="158"/>
        <end position="220"/>
    </location>
</feature>